<dbReference type="InterPro" id="IPR006094">
    <property type="entry name" value="Oxid_FAD_bind_N"/>
</dbReference>
<proteinExistence type="inferred from homology"/>
<evidence type="ECO:0000256" key="1">
    <source>
        <dbReference type="ARBA" id="ARBA00001974"/>
    </source>
</evidence>
<dbReference type="PROSITE" id="PS51387">
    <property type="entry name" value="FAD_PCMH"/>
    <property type="match status" value="1"/>
</dbReference>
<evidence type="ECO:0000313" key="8">
    <source>
        <dbReference type="Proteomes" id="UP000063699"/>
    </source>
</evidence>
<dbReference type="PANTHER" id="PTHR42973:SF39">
    <property type="entry name" value="FAD-BINDING PCMH-TYPE DOMAIN-CONTAINING PROTEIN"/>
    <property type="match status" value="1"/>
</dbReference>
<dbReference type="Pfam" id="PF01565">
    <property type="entry name" value="FAD_binding_4"/>
    <property type="match status" value="1"/>
</dbReference>
<dbReference type="Gene3D" id="3.30.465.10">
    <property type="match status" value="1"/>
</dbReference>
<comment type="similarity">
    <text evidence="2">Belongs to the oxygen-dependent FAD-linked oxidoreductase family.</text>
</comment>
<dbReference type="GO" id="GO:0016491">
    <property type="term" value="F:oxidoreductase activity"/>
    <property type="evidence" value="ECO:0007669"/>
    <property type="project" value="UniProtKB-KW"/>
</dbReference>
<sequence>MTVSRRGLLFGLGAAVTSFGMAAPPDWQRLRTRLAGALHLPQDPGYATARQGYFTIHDGQRPAAVVQCARTEDVQACVDFAAATSTPVAARSGGHSYAGYSTRDSSLVVDLRELSAVQVGPDGTATIGAGARLIDVYAALARSGRALPGGTCPSVGIAGLTLGGGIGVTARKYGLTCDRLVSARIVTADGVLRSVSATQEPDLFWALRGGGGGNFGIVTSFTFHTTPATDLTVFELEFSPAALAELLGAWQSWPIPDEVWCNLDVPGDKRANAWVTGCFVGQEPRVQPYIDNLAKLVGTQPITRRTKQYEHFEAMRYFAGQPDRGSYVSTSRMIGPPIRDTSAMVSLLRSAPGLYTQFDRFGGAIARVGGTDTAFPYRDSIASMQVVHQVDRDETAARQAIAHVRDEVGRQYGRTGYVNYIDPQMPDWAQAYYGPNLPKLLTVAKRYDPQRVFAFAQGLG</sequence>
<dbReference type="InterPro" id="IPR050416">
    <property type="entry name" value="FAD-linked_Oxidoreductase"/>
</dbReference>
<dbReference type="Gene3D" id="3.40.462.20">
    <property type="match status" value="1"/>
</dbReference>
<evidence type="ECO:0000256" key="2">
    <source>
        <dbReference type="ARBA" id="ARBA00005466"/>
    </source>
</evidence>
<organism evidence="7 8">
    <name type="scientific">Kibdelosporangium phytohabitans</name>
    <dbReference type="NCBI Taxonomy" id="860235"/>
    <lineage>
        <taxon>Bacteria</taxon>
        <taxon>Bacillati</taxon>
        <taxon>Actinomycetota</taxon>
        <taxon>Actinomycetes</taxon>
        <taxon>Pseudonocardiales</taxon>
        <taxon>Pseudonocardiaceae</taxon>
        <taxon>Kibdelosporangium</taxon>
    </lineage>
</organism>
<dbReference type="GO" id="GO:0071949">
    <property type="term" value="F:FAD binding"/>
    <property type="evidence" value="ECO:0007669"/>
    <property type="project" value="InterPro"/>
</dbReference>
<comment type="cofactor">
    <cofactor evidence="1">
        <name>FAD</name>
        <dbReference type="ChEBI" id="CHEBI:57692"/>
    </cofactor>
</comment>
<dbReference type="InterPro" id="IPR016169">
    <property type="entry name" value="FAD-bd_PCMH_sub2"/>
</dbReference>
<name>A0A0N9I8L9_9PSEU</name>
<keyword evidence="5" id="KW-0560">Oxidoreductase</keyword>
<dbReference type="RefSeq" id="WP_054294512.1">
    <property type="nucleotide sequence ID" value="NZ_CP012752.1"/>
</dbReference>
<accession>A0A0N9I8L9</accession>
<dbReference type="EMBL" id="CP012752">
    <property type="protein sequence ID" value="ALG12620.1"/>
    <property type="molecule type" value="Genomic_DNA"/>
</dbReference>
<gene>
    <name evidence="7" type="ORF">AOZ06_42360</name>
</gene>
<evidence type="ECO:0000256" key="5">
    <source>
        <dbReference type="ARBA" id="ARBA00023002"/>
    </source>
</evidence>
<dbReference type="InterPro" id="IPR006311">
    <property type="entry name" value="TAT_signal"/>
</dbReference>
<dbReference type="KEGG" id="kphy:AOZ06_42360"/>
<dbReference type="InterPro" id="IPR016166">
    <property type="entry name" value="FAD-bd_PCMH"/>
</dbReference>
<dbReference type="Gene3D" id="3.30.43.10">
    <property type="entry name" value="Uridine Diphospho-n-acetylenolpyruvylglucosamine Reductase, domain 2"/>
    <property type="match status" value="1"/>
</dbReference>
<dbReference type="AlphaFoldDB" id="A0A0N9I8L9"/>
<keyword evidence="3" id="KW-0285">Flavoprotein</keyword>
<protein>
    <recommendedName>
        <fullName evidence="6">FAD-binding PCMH-type domain-containing protein</fullName>
    </recommendedName>
</protein>
<reference evidence="7 8" key="1">
    <citation type="submission" date="2015-07" db="EMBL/GenBank/DDBJ databases">
        <title>Genome sequencing of Kibdelosporangium phytohabitans.</title>
        <authorList>
            <person name="Qin S."/>
            <person name="Xing K."/>
        </authorList>
    </citation>
    <scope>NUCLEOTIDE SEQUENCE [LARGE SCALE GENOMIC DNA]</scope>
    <source>
        <strain evidence="7 8">KLBMP1111</strain>
    </source>
</reference>
<evidence type="ECO:0000256" key="4">
    <source>
        <dbReference type="ARBA" id="ARBA00022827"/>
    </source>
</evidence>
<dbReference type="Pfam" id="PF08031">
    <property type="entry name" value="BBE"/>
    <property type="match status" value="1"/>
</dbReference>
<dbReference type="InterPro" id="IPR016167">
    <property type="entry name" value="FAD-bd_PCMH_sub1"/>
</dbReference>
<dbReference type="PROSITE" id="PS00862">
    <property type="entry name" value="OX2_COVAL_FAD"/>
    <property type="match status" value="1"/>
</dbReference>
<evidence type="ECO:0000256" key="3">
    <source>
        <dbReference type="ARBA" id="ARBA00022630"/>
    </source>
</evidence>
<dbReference type="InterPro" id="IPR006093">
    <property type="entry name" value="Oxy_OxRdtase_FAD_BS"/>
</dbReference>
<dbReference type="SUPFAM" id="SSF56176">
    <property type="entry name" value="FAD-binding/transporter-associated domain-like"/>
    <property type="match status" value="1"/>
</dbReference>
<feature type="domain" description="FAD-binding PCMH-type" evidence="6">
    <location>
        <begin position="58"/>
        <end position="228"/>
    </location>
</feature>
<dbReference type="STRING" id="860235.AOZ06_42360"/>
<dbReference type="InterPro" id="IPR036318">
    <property type="entry name" value="FAD-bd_PCMH-like_sf"/>
</dbReference>
<dbReference type="Proteomes" id="UP000063699">
    <property type="component" value="Chromosome"/>
</dbReference>
<evidence type="ECO:0000313" key="7">
    <source>
        <dbReference type="EMBL" id="ALG12620.1"/>
    </source>
</evidence>
<keyword evidence="4" id="KW-0274">FAD</keyword>
<dbReference type="PROSITE" id="PS51318">
    <property type="entry name" value="TAT"/>
    <property type="match status" value="1"/>
</dbReference>
<evidence type="ECO:0000259" key="6">
    <source>
        <dbReference type="PROSITE" id="PS51387"/>
    </source>
</evidence>
<dbReference type="PANTHER" id="PTHR42973">
    <property type="entry name" value="BINDING OXIDOREDUCTASE, PUTATIVE (AFU_ORTHOLOGUE AFUA_1G17690)-RELATED"/>
    <property type="match status" value="1"/>
</dbReference>
<dbReference type="OrthoDB" id="9775082at2"/>
<keyword evidence="8" id="KW-1185">Reference proteome</keyword>
<dbReference type="InterPro" id="IPR012951">
    <property type="entry name" value="BBE"/>
</dbReference>